<dbReference type="EMBL" id="CP154795">
    <property type="protein sequence ID" value="XAN07476.1"/>
    <property type="molecule type" value="Genomic_DNA"/>
</dbReference>
<proteinExistence type="predicted"/>
<protein>
    <submittedName>
        <fullName evidence="2">DUF6326 family protein</fullName>
    </submittedName>
</protein>
<accession>A0ABZ3FSC1</accession>
<evidence type="ECO:0000313" key="2">
    <source>
        <dbReference type="EMBL" id="XAN07476.1"/>
    </source>
</evidence>
<dbReference type="Proteomes" id="UP001442841">
    <property type="component" value="Chromosome"/>
</dbReference>
<name>A0ABZ3FSC1_9ACTN</name>
<dbReference type="RefSeq" id="WP_425308936.1">
    <property type="nucleotide sequence ID" value="NZ_CP154795.1"/>
</dbReference>
<gene>
    <name evidence="2" type="ORF">AADG42_09280</name>
</gene>
<feature type="transmembrane region" description="Helical" evidence="1">
    <location>
        <begin position="56"/>
        <end position="79"/>
    </location>
</feature>
<keyword evidence="1" id="KW-1133">Transmembrane helix</keyword>
<keyword evidence="3" id="KW-1185">Reference proteome</keyword>
<dbReference type="InterPro" id="IPR046289">
    <property type="entry name" value="DUF6326"/>
</dbReference>
<feature type="transmembrane region" description="Helical" evidence="1">
    <location>
        <begin position="12"/>
        <end position="36"/>
    </location>
</feature>
<feature type="transmembrane region" description="Helical" evidence="1">
    <location>
        <begin position="110"/>
        <end position="130"/>
    </location>
</feature>
<reference evidence="2 3" key="1">
    <citation type="submission" date="2024-04" db="EMBL/GenBank/DDBJ databases">
        <title>Isolation of an actinomycete strain from pig manure.</title>
        <authorList>
            <person name="Gong T."/>
            <person name="Yu Z."/>
            <person name="An M."/>
            <person name="Wei C."/>
            <person name="Yang W."/>
            <person name="Liu L."/>
        </authorList>
    </citation>
    <scope>NUCLEOTIDE SEQUENCE [LARGE SCALE GENOMIC DNA]</scope>
    <source>
        <strain evidence="2 3">ZF39</strain>
    </source>
</reference>
<sequence>MSLDNRPVNRKVTLSLLWTAMLFFYAYVDIFGFYRADIIQGALAGRVPIANLAIDQLFLVNATLYVTVPILMIVVSLLIPAKINRWVNIVVAVLYAASVVALAIGDPWHYYVLGSVFETILLLGIAVLAWRWPRTGVDTLADGRTSVTE</sequence>
<organism evidence="2 3">
    <name type="scientific">Ammonicoccus fulvus</name>
    <dbReference type="NCBI Taxonomy" id="3138240"/>
    <lineage>
        <taxon>Bacteria</taxon>
        <taxon>Bacillati</taxon>
        <taxon>Actinomycetota</taxon>
        <taxon>Actinomycetes</taxon>
        <taxon>Propionibacteriales</taxon>
        <taxon>Propionibacteriaceae</taxon>
        <taxon>Ammonicoccus</taxon>
    </lineage>
</organism>
<keyword evidence="1" id="KW-0812">Transmembrane</keyword>
<dbReference type="Pfam" id="PF19851">
    <property type="entry name" value="DUF6326"/>
    <property type="match status" value="1"/>
</dbReference>
<evidence type="ECO:0000256" key="1">
    <source>
        <dbReference type="SAM" id="Phobius"/>
    </source>
</evidence>
<keyword evidence="1" id="KW-0472">Membrane</keyword>
<feature type="transmembrane region" description="Helical" evidence="1">
    <location>
        <begin position="86"/>
        <end position="104"/>
    </location>
</feature>
<evidence type="ECO:0000313" key="3">
    <source>
        <dbReference type="Proteomes" id="UP001442841"/>
    </source>
</evidence>